<reference evidence="4 5" key="1">
    <citation type="journal article" date="2021" name="Sci. Rep.">
        <title>The genome of the diatom Chaetoceros tenuissimus carries an ancient integrated fragment of an extant virus.</title>
        <authorList>
            <person name="Hongo Y."/>
            <person name="Kimura K."/>
            <person name="Takaki Y."/>
            <person name="Yoshida Y."/>
            <person name="Baba S."/>
            <person name="Kobayashi G."/>
            <person name="Nagasaki K."/>
            <person name="Hano T."/>
            <person name="Tomaru Y."/>
        </authorList>
    </citation>
    <scope>NUCLEOTIDE SEQUENCE [LARGE SCALE GENOMIC DNA]</scope>
    <source>
        <strain evidence="4 5">NIES-3715</strain>
    </source>
</reference>
<dbReference type="GO" id="GO:0016491">
    <property type="term" value="F:oxidoreductase activity"/>
    <property type="evidence" value="ECO:0007669"/>
    <property type="project" value="UniProtKB-KW"/>
</dbReference>
<feature type="chain" id="PRO_5042233290" description="Fe2OG dioxygenase domain-containing protein" evidence="2">
    <location>
        <begin position="23"/>
        <end position="263"/>
    </location>
</feature>
<keyword evidence="2" id="KW-0732">Signal</keyword>
<organism evidence="4 5">
    <name type="scientific">Chaetoceros tenuissimus</name>
    <dbReference type="NCBI Taxonomy" id="426638"/>
    <lineage>
        <taxon>Eukaryota</taxon>
        <taxon>Sar</taxon>
        <taxon>Stramenopiles</taxon>
        <taxon>Ochrophyta</taxon>
        <taxon>Bacillariophyta</taxon>
        <taxon>Coscinodiscophyceae</taxon>
        <taxon>Chaetocerotophycidae</taxon>
        <taxon>Chaetocerotales</taxon>
        <taxon>Chaetocerotaceae</taxon>
        <taxon>Chaetoceros</taxon>
    </lineage>
</organism>
<dbReference type="EMBL" id="BLLK01000074">
    <property type="protein sequence ID" value="GFH61329.1"/>
    <property type="molecule type" value="Genomic_DNA"/>
</dbReference>
<dbReference type="AlphaFoldDB" id="A0AAD3DBC8"/>
<keyword evidence="1" id="KW-0408">Iron</keyword>
<gene>
    <name evidence="4" type="ORF">CTEN210_17805</name>
</gene>
<accession>A0AAD3DBC8</accession>
<evidence type="ECO:0000313" key="4">
    <source>
        <dbReference type="EMBL" id="GFH61329.1"/>
    </source>
</evidence>
<dbReference type="PROSITE" id="PS51471">
    <property type="entry name" value="FE2OG_OXY"/>
    <property type="match status" value="1"/>
</dbReference>
<dbReference type="Proteomes" id="UP001054902">
    <property type="component" value="Unassembled WGS sequence"/>
</dbReference>
<evidence type="ECO:0000259" key="3">
    <source>
        <dbReference type="PROSITE" id="PS51471"/>
    </source>
</evidence>
<feature type="domain" description="Fe2OG dioxygenase" evidence="3">
    <location>
        <begin position="136"/>
        <end position="235"/>
    </location>
</feature>
<dbReference type="Gene3D" id="2.60.120.620">
    <property type="entry name" value="q2cbj1_9rhob like domain"/>
    <property type="match status" value="1"/>
</dbReference>
<keyword evidence="1" id="KW-0479">Metal-binding</keyword>
<evidence type="ECO:0000256" key="1">
    <source>
        <dbReference type="RuleBase" id="RU003682"/>
    </source>
</evidence>
<evidence type="ECO:0000313" key="5">
    <source>
        <dbReference type="Proteomes" id="UP001054902"/>
    </source>
</evidence>
<dbReference type="InterPro" id="IPR005123">
    <property type="entry name" value="Oxoglu/Fe-dep_dioxygenase_dom"/>
</dbReference>
<name>A0AAD3DBC8_9STRA</name>
<keyword evidence="1" id="KW-0560">Oxidoreductase</keyword>
<feature type="signal peptide" evidence="2">
    <location>
        <begin position="1"/>
        <end position="22"/>
    </location>
</feature>
<dbReference type="GO" id="GO:0046872">
    <property type="term" value="F:metal ion binding"/>
    <property type="evidence" value="ECO:0007669"/>
    <property type="project" value="UniProtKB-KW"/>
</dbReference>
<sequence length="263" mass="29940">MKSISYHHHIILLVALISQVNAFVQVNVDDKPWLKYQSQGNKKAYVQQFEKYGMLYKTSVLSKHEFSDVVEELESLSLSTVKETTSSVAKNRTGARIPSDSKIYSILSNENGNFMKLINELVSSNESVNGRMVISDIVPIEMRIYEQRGASMEMHYDDVLFSPEQIEVVFTIENTSDCSTLWEEKDGEKKIMKEVQTEKNSAIILFAGEKLGCRHAVSPLKQGKRVILKFVFVHENATFLEGADVHVKQFGEGKKNKNKNKKR</sequence>
<keyword evidence="5" id="KW-1185">Reference proteome</keyword>
<proteinExistence type="inferred from homology"/>
<comment type="similarity">
    <text evidence="1">Belongs to the iron/ascorbate-dependent oxidoreductase family.</text>
</comment>
<comment type="caution">
    <text evidence="4">The sequence shown here is derived from an EMBL/GenBank/DDBJ whole genome shotgun (WGS) entry which is preliminary data.</text>
</comment>
<protein>
    <recommendedName>
        <fullName evidence="3">Fe2OG dioxygenase domain-containing protein</fullName>
    </recommendedName>
</protein>
<evidence type="ECO:0000256" key="2">
    <source>
        <dbReference type="SAM" id="SignalP"/>
    </source>
</evidence>